<dbReference type="PROSITE" id="PS00332">
    <property type="entry name" value="SOD_CU_ZN_2"/>
    <property type="match status" value="1"/>
</dbReference>
<organism evidence="5 6">
    <name type="scientific">Legionella drozanskii LLAP-1</name>
    <dbReference type="NCBI Taxonomy" id="1212489"/>
    <lineage>
        <taxon>Bacteria</taxon>
        <taxon>Pseudomonadati</taxon>
        <taxon>Pseudomonadota</taxon>
        <taxon>Gammaproteobacteria</taxon>
        <taxon>Legionellales</taxon>
        <taxon>Legionellaceae</taxon>
        <taxon>Legionella</taxon>
    </lineage>
</organism>
<evidence type="ECO:0000259" key="4">
    <source>
        <dbReference type="Pfam" id="PF00080"/>
    </source>
</evidence>
<protein>
    <recommendedName>
        <fullName evidence="2">Superoxide dismutase [Cu-Zn]</fullName>
        <ecNumber evidence="2">1.15.1.1</ecNumber>
    </recommendedName>
</protein>
<comment type="caution">
    <text evidence="5">The sequence shown here is derived from an EMBL/GenBank/DDBJ whole genome shotgun (WGS) entry which is preliminary data.</text>
</comment>
<accession>A0A0W0SRB1</accession>
<dbReference type="InterPro" id="IPR001424">
    <property type="entry name" value="SOD_Cu_Zn_dom"/>
</dbReference>
<dbReference type="GO" id="GO:0005507">
    <property type="term" value="F:copper ion binding"/>
    <property type="evidence" value="ECO:0007669"/>
    <property type="project" value="InterPro"/>
</dbReference>
<keyword evidence="2" id="KW-0186">Copper</keyword>
<dbReference type="PATRIC" id="fig|1212489.4.peg.2386"/>
<dbReference type="AlphaFoldDB" id="A0A0W0SRB1"/>
<dbReference type="Proteomes" id="UP000054736">
    <property type="component" value="Unassembled WGS sequence"/>
</dbReference>
<keyword evidence="2" id="KW-0479">Metal-binding</keyword>
<dbReference type="EMBL" id="LNXY01000027">
    <property type="protein sequence ID" value="KTC85935.1"/>
    <property type="molecule type" value="Genomic_DNA"/>
</dbReference>
<keyword evidence="6" id="KW-1185">Reference proteome</keyword>
<reference evidence="5 6" key="1">
    <citation type="submission" date="2015-11" db="EMBL/GenBank/DDBJ databases">
        <title>Genomic analysis of 38 Legionella species identifies large and diverse effector repertoires.</title>
        <authorList>
            <person name="Burstein D."/>
            <person name="Amaro F."/>
            <person name="Zusman T."/>
            <person name="Lifshitz Z."/>
            <person name="Cohen O."/>
            <person name="Gilbert J.A."/>
            <person name="Pupko T."/>
            <person name="Shuman H.A."/>
            <person name="Segal G."/>
        </authorList>
    </citation>
    <scope>NUCLEOTIDE SEQUENCE [LARGE SCALE GENOMIC DNA]</scope>
    <source>
        <strain evidence="5 6">ATCC 700990</strain>
    </source>
</reference>
<evidence type="ECO:0000313" key="6">
    <source>
        <dbReference type="Proteomes" id="UP000054736"/>
    </source>
</evidence>
<sequence>MNKLFILLLTSFFSVISSAQTSVPIYSTDGNKEIGKVIFNDTEYGLLILPALSSLPPGLHGFHLHQHPNCADHGLEAGGHFDPNQSNSHQGPYGKGHLGDLPVLYVGTDGNANTPILAPRLKTSDLKGLALMIHAGGDNYSDNPPLGGGGARIACGIVK</sequence>
<dbReference type="Gene3D" id="2.60.40.200">
    <property type="entry name" value="Superoxide dismutase, copper/zinc binding domain"/>
    <property type="match status" value="1"/>
</dbReference>
<gene>
    <name evidence="5" type="primary">sodC</name>
    <name evidence="5" type="ORF">Ldro_2260</name>
</gene>
<keyword evidence="3" id="KW-0732">Signal</keyword>
<dbReference type="Pfam" id="PF00080">
    <property type="entry name" value="Sod_Cu"/>
    <property type="match status" value="1"/>
</dbReference>
<evidence type="ECO:0000313" key="5">
    <source>
        <dbReference type="EMBL" id="KTC85935.1"/>
    </source>
</evidence>
<dbReference type="RefSeq" id="WP_058496526.1">
    <property type="nucleotide sequence ID" value="NZ_CAAAIU010000001.1"/>
</dbReference>
<dbReference type="EC" id="1.15.1.1" evidence="2"/>
<feature type="chain" id="PRO_5006912255" description="Superoxide dismutase [Cu-Zn]" evidence="3">
    <location>
        <begin position="20"/>
        <end position="159"/>
    </location>
</feature>
<dbReference type="PRINTS" id="PR00068">
    <property type="entry name" value="CUZNDISMTASE"/>
</dbReference>
<proteinExistence type="inferred from homology"/>
<comment type="cofactor">
    <cofactor evidence="2">
        <name>Zn(2+)</name>
        <dbReference type="ChEBI" id="CHEBI:29105"/>
    </cofactor>
    <text evidence="2">Binds 1 zinc ion per subunit.</text>
</comment>
<feature type="signal peptide" evidence="3">
    <location>
        <begin position="1"/>
        <end position="19"/>
    </location>
</feature>
<dbReference type="InterPro" id="IPR018152">
    <property type="entry name" value="SOD_Cu/Zn_BS"/>
</dbReference>
<dbReference type="InterPro" id="IPR036423">
    <property type="entry name" value="SOD-like_Cu/Zn_dom_sf"/>
</dbReference>
<evidence type="ECO:0000256" key="1">
    <source>
        <dbReference type="ARBA" id="ARBA00010457"/>
    </source>
</evidence>
<keyword evidence="2" id="KW-0862">Zinc</keyword>
<evidence type="ECO:0000256" key="2">
    <source>
        <dbReference type="RuleBase" id="RU000393"/>
    </source>
</evidence>
<comment type="catalytic activity">
    <reaction evidence="2">
        <text>2 superoxide + 2 H(+) = H2O2 + O2</text>
        <dbReference type="Rhea" id="RHEA:20696"/>
        <dbReference type="ChEBI" id="CHEBI:15378"/>
        <dbReference type="ChEBI" id="CHEBI:15379"/>
        <dbReference type="ChEBI" id="CHEBI:16240"/>
        <dbReference type="ChEBI" id="CHEBI:18421"/>
        <dbReference type="EC" id="1.15.1.1"/>
    </reaction>
</comment>
<dbReference type="GO" id="GO:0004784">
    <property type="term" value="F:superoxide dismutase activity"/>
    <property type="evidence" value="ECO:0007669"/>
    <property type="project" value="UniProtKB-EC"/>
</dbReference>
<dbReference type="PANTHER" id="PTHR10003">
    <property type="entry name" value="SUPEROXIDE DISMUTASE CU-ZN -RELATED"/>
    <property type="match status" value="1"/>
</dbReference>
<dbReference type="SUPFAM" id="SSF49329">
    <property type="entry name" value="Cu,Zn superoxide dismutase-like"/>
    <property type="match status" value="1"/>
</dbReference>
<dbReference type="OrthoDB" id="5431326at2"/>
<comment type="cofactor">
    <cofactor evidence="2">
        <name>Cu cation</name>
        <dbReference type="ChEBI" id="CHEBI:23378"/>
    </cofactor>
    <text evidence="2">Binds 1 copper ion per subunit.</text>
</comment>
<keyword evidence="2 5" id="KW-0560">Oxidoreductase</keyword>
<feature type="domain" description="Superoxide dismutase copper/zinc binding" evidence="4">
    <location>
        <begin position="35"/>
        <end position="158"/>
    </location>
</feature>
<dbReference type="STRING" id="1212489.Ldro_2260"/>
<dbReference type="InterPro" id="IPR024134">
    <property type="entry name" value="SOD_Cu/Zn_/chaperone"/>
</dbReference>
<evidence type="ECO:0000256" key="3">
    <source>
        <dbReference type="SAM" id="SignalP"/>
    </source>
</evidence>
<comment type="function">
    <text evidence="2">Destroys radicals which are normally produced within the cells and which are toxic to biological systems.</text>
</comment>
<comment type="similarity">
    <text evidence="1 2">Belongs to the Cu-Zn superoxide dismutase family.</text>
</comment>
<name>A0A0W0SRB1_9GAMM</name>